<reference evidence="2" key="1">
    <citation type="journal article" date="2020" name="Nat. Commun.">
        <title>Large-scale genome sequencing of mycorrhizal fungi provides insights into the early evolution of symbiotic traits.</title>
        <authorList>
            <person name="Miyauchi S."/>
            <person name="Kiss E."/>
            <person name="Kuo A."/>
            <person name="Drula E."/>
            <person name="Kohler A."/>
            <person name="Sanchez-Garcia M."/>
            <person name="Morin E."/>
            <person name="Andreopoulos B."/>
            <person name="Barry K.W."/>
            <person name="Bonito G."/>
            <person name="Buee M."/>
            <person name="Carver A."/>
            <person name="Chen C."/>
            <person name="Cichocki N."/>
            <person name="Clum A."/>
            <person name="Culley D."/>
            <person name="Crous P.W."/>
            <person name="Fauchery L."/>
            <person name="Girlanda M."/>
            <person name="Hayes R.D."/>
            <person name="Keri Z."/>
            <person name="LaButti K."/>
            <person name="Lipzen A."/>
            <person name="Lombard V."/>
            <person name="Magnuson J."/>
            <person name="Maillard F."/>
            <person name="Murat C."/>
            <person name="Nolan M."/>
            <person name="Ohm R.A."/>
            <person name="Pangilinan J."/>
            <person name="Pereira M.F."/>
            <person name="Perotto S."/>
            <person name="Peter M."/>
            <person name="Pfister S."/>
            <person name="Riley R."/>
            <person name="Sitrit Y."/>
            <person name="Stielow J.B."/>
            <person name="Szollosi G."/>
            <person name="Zifcakova L."/>
            <person name="Stursova M."/>
            <person name="Spatafora J.W."/>
            <person name="Tedersoo L."/>
            <person name="Vaario L.M."/>
            <person name="Yamada A."/>
            <person name="Yan M."/>
            <person name="Wang P."/>
            <person name="Xu J."/>
            <person name="Bruns T."/>
            <person name="Baldrian P."/>
            <person name="Vilgalys R."/>
            <person name="Dunand C."/>
            <person name="Henrissat B."/>
            <person name="Grigoriev I.V."/>
            <person name="Hibbett D."/>
            <person name="Nagy L.G."/>
            <person name="Martin F.M."/>
        </authorList>
    </citation>
    <scope>NUCLEOTIDE SEQUENCE</scope>
    <source>
        <strain evidence="2">UH-Tt-Lm1</strain>
    </source>
</reference>
<feature type="compositionally biased region" description="Acidic residues" evidence="1">
    <location>
        <begin position="50"/>
        <end position="62"/>
    </location>
</feature>
<proteinExistence type="predicted"/>
<comment type="caution">
    <text evidence="2">The sequence shown here is derived from an EMBL/GenBank/DDBJ whole genome shotgun (WGS) entry which is preliminary data.</text>
</comment>
<dbReference type="Pfam" id="PF18759">
    <property type="entry name" value="Plavaka"/>
    <property type="match status" value="1"/>
</dbReference>
<evidence type="ECO:0000313" key="2">
    <source>
        <dbReference type="EMBL" id="KAF9791058.1"/>
    </source>
</evidence>
<evidence type="ECO:0000313" key="3">
    <source>
        <dbReference type="Proteomes" id="UP000736335"/>
    </source>
</evidence>
<accession>A0A9P6LBA8</accession>
<protein>
    <submittedName>
        <fullName evidence="2">Uncharacterized protein</fullName>
    </submittedName>
</protein>
<dbReference type="Proteomes" id="UP000736335">
    <property type="component" value="Unassembled WGS sequence"/>
</dbReference>
<reference evidence="2" key="2">
    <citation type="submission" date="2020-11" db="EMBL/GenBank/DDBJ databases">
        <authorList>
            <consortium name="DOE Joint Genome Institute"/>
            <person name="Kuo A."/>
            <person name="Miyauchi S."/>
            <person name="Kiss E."/>
            <person name="Drula E."/>
            <person name="Kohler A."/>
            <person name="Sanchez-Garcia M."/>
            <person name="Andreopoulos B."/>
            <person name="Barry K.W."/>
            <person name="Bonito G."/>
            <person name="Buee M."/>
            <person name="Carver A."/>
            <person name="Chen C."/>
            <person name="Cichocki N."/>
            <person name="Clum A."/>
            <person name="Culley D."/>
            <person name="Crous P.W."/>
            <person name="Fauchery L."/>
            <person name="Girlanda M."/>
            <person name="Hayes R."/>
            <person name="Keri Z."/>
            <person name="Labutti K."/>
            <person name="Lipzen A."/>
            <person name="Lombard V."/>
            <person name="Magnuson J."/>
            <person name="Maillard F."/>
            <person name="Morin E."/>
            <person name="Murat C."/>
            <person name="Nolan M."/>
            <person name="Ohm R."/>
            <person name="Pangilinan J."/>
            <person name="Pereira M."/>
            <person name="Perotto S."/>
            <person name="Peter M."/>
            <person name="Riley R."/>
            <person name="Sitrit Y."/>
            <person name="Stielow B."/>
            <person name="Szollosi G."/>
            <person name="Zifcakova L."/>
            <person name="Stursova M."/>
            <person name="Spatafora J.W."/>
            <person name="Tedersoo L."/>
            <person name="Vaario L.-M."/>
            <person name="Yamada A."/>
            <person name="Yan M."/>
            <person name="Wang P."/>
            <person name="Xu J."/>
            <person name="Bruns T."/>
            <person name="Baldrian P."/>
            <person name="Vilgalys R."/>
            <person name="Henrissat B."/>
            <person name="Grigoriev I.V."/>
            <person name="Hibbett D."/>
            <person name="Nagy L.G."/>
            <person name="Martin F.M."/>
        </authorList>
    </citation>
    <scope>NUCLEOTIDE SEQUENCE</scope>
    <source>
        <strain evidence="2">UH-Tt-Lm1</strain>
    </source>
</reference>
<dbReference type="EMBL" id="WIUZ02000002">
    <property type="protein sequence ID" value="KAF9791058.1"/>
    <property type="molecule type" value="Genomic_DNA"/>
</dbReference>
<gene>
    <name evidence="2" type="ORF">BJ322DRAFT_1098428</name>
</gene>
<name>A0A9P6LBA8_9AGAM</name>
<dbReference type="AlphaFoldDB" id="A0A9P6LBA8"/>
<evidence type="ECO:0000256" key="1">
    <source>
        <dbReference type="SAM" id="MobiDB-lite"/>
    </source>
</evidence>
<sequence length="917" mass="105271">MPPKRSKRRPTSKEITCARCGEKWNARGFGRHDLACRKKNGSRTPSPTIDTDEGIIDPDQSGDDGQVPNDGDIFVEYHPQSGRASRIFDPMEYKDVLGGPSEPTAPPDKDPWLPFSSREDFEFTEFVHDAMLNKKQVNRLIKLIRRCQEAAPGAFTFRNYDNMKAALGNASGLFTPFQRHQITRTYDKKEYTYETQCRPLWDWIMDHLVDPELIKQFEWDAQKVSRFCNGKYTQMYTEPWTGKRFWDVQSALPEGAKMVCLELYADKTKLSSFGTQKGYPVMARILNLPVKIRNGEEFGGARVVGWLPIIEDDAKNKGSPNWVNFKRVIWHASFYKLLESIENLSKVGYWVECGDGVKRHIFPLILILAADYEEQCVMALIRGFPGLHCCPRCLIADVELDNFSAEAPLRTIEAADVILKEARKQALLKDKEEILKGSGMRDVDNVFWKIENSDPYDALSFDRLHTFPGGLFRQHLWAYIKAHTDELGRDACTTIDAMANSMPRWRNFNHFSAYLSVDFTDGTKWEHMSKICVPVLRNTLGEDDSSCRLLRCVCTYVELDMLASLEVHSDLTIEYGRETAKKFFKLAHGYKKGEWKFPKMHLIKHLFDDIQAKGVTRNFTSKTFEKMHGPLGDALENITNFKDIGTQILRADHNDLVLGYIGSQVQRLDEFSKIEKRNAEDAIDPVTRSTGYIDCVEEETYRISSDINYSSILGSKKEVKSIEAFLEGKSGDSLFTSFCARTSRAIQALSEGPDTPVVNGSHEVYLNCYIQITEYMLLKVGYESVVDWQLHTDYLRCNPVFHGNPRYDFVIVNFLQGRGFAKLACIFVCRVGGRNYRLALVRPLDKSTRRDASLKKIDKELSIRRWRFRHKTRCEVIPLECIMRGAVLLEDSSHLDDYFVIDTIDADMYLRLKKYPM</sequence>
<keyword evidence="3" id="KW-1185">Reference proteome</keyword>
<feature type="region of interest" description="Disordered" evidence="1">
    <location>
        <begin position="31"/>
        <end position="66"/>
    </location>
</feature>
<dbReference type="InterPro" id="IPR041078">
    <property type="entry name" value="Plavaka"/>
</dbReference>
<organism evidence="2 3">
    <name type="scientific">Thelephora terrestris</name>
    <dbReference type="NCBI Taxonomy" id="56493"/>
    <lineage>
        <taxon>Eukaryota</taxon>
        <taxon>Fungi</taxon>
        <taxon>Dikarya</taxon>
        <taxon>Basidiomycota</taxon>
        <taxon>Agaricomycotina</taxon>
        <taxon>Agaricomycetes</taxon>
        <taxon>Thelephorales</taxon>
        <taxon>Thelephoraceae</taxon>
        <taxon>Thelephora</taxon>
    </lineage>
</organism>
<dbReference type="OrthoDB" id="3239511at2759"/>